<keyword evidence="6" id="KW-0560">Oxidoreductase</keyword>
<comment type="caution">
    <text evidence="7">The sequence shown here is derived from an EMBL/GenBank/DDBJ whole genome shotgun (WGS) entry which is preliminary data.</text>
</comment>
<dbReference type="InterPro" id="IPR036396">
    <property type="entry name" value="Cyt_P450_sf"/>
</dbReference>
<dbReference type="PANTHER" id="PTHR24305:SF210">
    <property type="entry name" value="CYTOCHROME P450 MONOOXYGENASE ASQL-RELATED"/>
    <property type="match status" value="1"/>
</dbReference>
<evidence type="ECO:0000256" key="3">
    <source>
        <dbReference type="ARBA" id="ARBA00022617"/>
    </source>
</evidence>
<evidence type="ECO:0000313" key="8">
    <source>
        <dbReference type="Proteomes" id="UP001521116"/>
    </source>
</evidence>
<dbReference type="Pfam" id="PF00067">
    <property type="entry name" value="p450"/>
    <property type="match status" value="2"/>
</dbReference>
<evidence type="ECO:0000256" key="4">
    <source>
        <dbReference type="ARBA" id="ARBA00022723"/>
    </source>
</evidence>
<keyword evidence="4 6" id="KW-0479">Metal-binding</keyword>
<proteinExistence type="inferred from homology"/>
<reference evidence="7 8" key="1">
    <citation type="submission" date="2024-02" db="EMBL/GenBank/DDBJ databases">
        <title>De novo assembly and annotation of 12 fungi associated with fruit tree decline syndrome in Ontario, Canada.</title>
        <authorList>
            <person name="Sulman M."/>
            <person name="Ellouze W."/>
            <person name="Ilyukhin E."/>
        </authorList>
    </citation>
    <scope>NUCLEOTIDE SEQUENCE [LARGE SCALE GENOMIC DNA]</scope>
    <source>
        <strain evidence="7 8">M1-105</strain>
    </source>
</reference>
<dbReference type="Proteomes" id="UP001521116">
    <property type="component" value="Unassembled WGS sequence"/>
</dbReference>
<dbReference type="SUPFAM" id="SSF48264">
    <property type="entry name" value="Cytochrome P450"/>
    <property type="match status" value="2"/>
</dbReference>
<name>A0ABR3SMN1_9PEZI</name>
<organism evidence="7 8">
    <name type="scientific">Neofusicoccum ribis</name>
    <dbReference type="NCBI Taxonomy" id="45134"/>
    <lineage>
        <taxon>Eukaryota</taxon>
        <taxon>Fungi</taxon>
        <taxon>Dikarya</taxon>
        <taxon>Ascomycota</taxon>
        <taxon>Pezizomycotina</taxon>
        <taxon>Dothideomycetes</taxon>
        <taxon>Dothideomycetes incertae sedis</taxon>
        <taxon>Botryosphaeriales</taxon>
        <taxon>Botryosphaeriaceae</taxon>
        <taxon>Neofusicoccum</taxon>
    </lineage>
</organism>
<accession>A0ABR3SMN1</accession>
<sequence>MRLAAATDLVYWYHWYTGNVHKYTESIHAQYGEVVRVTPYRLSFINPQAWKDIYGHKTASKKGHLHKEPSFYQPDYNGRDSILTNIDDQAHSRVRKVFTNAFSDRALKAQESLIHTHVDKFINIIRRNATEKPGSPIDTVKLLNCLTFDVIGDLAFGESLGLLETAEYNDWLRTVFGSIRTLATTTFLFEYPIFGAIASLFVPKSIKEAQKMVFEFASTRVEKRMEKGAVTEKPDIWSLALAQHDKGALDIEDMKANANLFMVAGSETTATFLSGFLYNMLMSPVKMEKLVAEVRSSFRSEEELTIENIQALKYLAACFDESLRQRQFTPLFHKDLLASWMRRVELSVAISSPQMYEAIFLAIFSSPDSFTYTAYHSPVNFKDPLSFIPERWIADDPAAAEFENDRKAVLQPFSYGPRNCIGKK</sequence>
<evidence type="ECO:0000256" key="1">
    <source>
        <dbReference type="ARBA" id="ARBA00001971"/>
    </source>
</evidence>
<protein>
    <recommendedName>
        <fullName evidence="9">Cytochrome P450 monooxygenase</fullName>
    </recommendedName>
</protein>
<comment type="cofactor">
    <cofactor evidence="1">
        <name>heme</name>
        <dbReference type="ChEBI" id="CHEBI:30413"/>
    </cofactor>
</comment>
<dbReference type="PRINTS" id="PR00463">
    <property type="entry name" value="EP450I"/>
</dbReference>
<gene>
    <name evidence="7" type="ORF">SLS56_007506</name>
</gene>
<dbReference type="PRINTS" id="PR00385">
    <property type="entry name" value="P450"/>
</dbReference>
<dbReference type="InterPro" id="IPR002401">
    <property type="entry name" value="Cyt_P450_E_grp-I"/>
</dbReference>
<evidence type="ECO:0000256" key="2">
    <source>
        <dbReference type="ARBA" id="ARBA00010617"/>
    </source>
</evidence>
<keyword evidence="6" id="KW-0503">Monooxygenase</keyword>
<keyword evidence="8" id="KW-1185">Reference proteome</keyword>
<evidence type="ECO:0000313" key="7">
    <source>
        <dbReference type="EMBL" id="KAL1625079.1"/>
    </source>
</evidence>
<keyword evidence="5 6" id="KW-0408">Iron</keyword>
<dbReference type="Gene3D" id="1.10.630.10">
    <property type="entry name" value="Cytochrome P450"/>
    <property type="match status" value="1"/>
</dbReference>
<dbReference type="CDD" id="cd11058">
    <property type="entry name" value="CYP60B-like"/>
    <property type="match status" value="1"/>
</dbReference>
<evidence type="ECO:0008006" key="9">
    <source>
        <dbReference type="Google" id="ProtNLM"/>
    </source>
</evidence>
<dbReference type="InterPro" id="IPR017972">
    <property type="entry name" value="Cyt_P450_CS"/>
</dbReference>
<comment type="similarity">
    <text evidence="2 6">Belongs to the cytochrome P450 family.</text>
</comment>
<dbReference type="PANTHER" id="PTHR24305">
    <property type="entry name" value="CYTOCHROME P450"/>
    <property type="match status" value="1"/>
</dbReference>
<dbReference type="InterPro" id="IPR050121">
    <property type="entry name" value="Cytochrome_P450_monoxygenase"/>
</dbReference>
<keyword evidence="3 6" id="KW-0349">Heme</keyword>
<evidence type="ECO:0000256" key="6">
    <source>
        <dbReference type="RuleBase" id="RU000461"/>
    </source>
</evidence>
<evidence type="ECO:0000256" key="5">
    <source>
        <dbReference type="ARBA" id="ARBA00023004"/>
    </source>
</evidence>
<dbReference type="PROSITE" id="PS00086">
    <property type="entry name" value="CYTOCHROME_P450"/>
    <property type="match status" value="1"/>
</dbReference>
<dbReference type="InterPro" id="IPR001128">
    <property type="entry name" value="Cyt_P450"/>
</dbReference>
<dbReference type="EMBL" id="JAJVDC020000099">
    <property type="protein sequence ID" value="KAL1625079.1"/>
    <property type="molecule type" value="Genomic_DNA"/>
</dbReference>